<dbReference type="STRING" id="105231.A0A1Y1IB63"/>
<evidence type="ECO:0000259" key="4">
    <source>
        <dbReference type="Pfam" id="PF17177"/>
    </source>
</evidence>
<protein>
    <recommendedName>
        <fullName evidence="4">PROP1-like PPR domain-containing protein</fullName>
    </recommendedName>
</protein>
<dbReference type="PANTHER" id="PTHR47581">
    <property type="entry name" value="OS09G0431600 PROTEIN"/>
    <property type="match status" value="1"/>
</dbReference>
<dbReference type="Pfam" id="PF13041">
    <property type="entry name" value="PPR_2"/>
    <property type="match status" value="1"/>
</dbReference>
<feature type="region of interest" description="Disordered" evidence="3">
    <location>
        <begin position="1"/>
        <end position="139"/>
    </location>
</feature>
<dbReference type="InterPro" id="IPR044781">
    <property type="entry name" value="At5g10690-like"/>
</dbReference>
<keyword evidence="6" id="KW-1185">Reference proteome</keyword>
<dbReference type="AlphaFoldDB" id="A0A1Y1IB63"/>
<evidence type="ECO:0000313" key="5">
    <source>
        <dbReference type="EMBL" id="GAQ85338.1"/>
    </source>
</evidence>
<feature type="repeat" description="PPR" evidence="2">
    <location>
        <begin position="568"/>
        <end position="602"/>
    </location>
</feature>
<organism evidence="5 6">
    <name type="scientific">Klebsormidium nitens</name>
    <name type="common">Green alga</name>
    <name type="synonym">Ulothrix nitens</name>
    <dbReference type="NCBI Taxonomy" id="105231"/>
    <lineage>
        <taxon>Eukaryota</taxon>
        <taxon>Viridiplantae</taxon>
        <taxon>Streptophyta</taxon>
        <taxon>Klebsormidiophyceae</taxon>
        <taxon>Klebsormidiales</taxon>
        <taxon>Klebsormidiaceae</taxon>
        <taxon>Klebsormidium</taxon>
    </lineage>
</organism>
<dbReference type="Pfam" id="PF17177">
    <property type="entry name" value="PPR_long"/>
    <property type="match status" value="1"/>
</dbReference>
<evidence type="ECO:0000256" key="2">
    <source>
        <dbReference type="PROSITE-ProRule" id="PRU00708"/>
    </source>
</evidence>
<dbReference type="Gene3D" id="1.25.40.10">
    <property type="entry name" value="Tetratricopeptide repeat domain"/>
    <property type="match status" value="3"/>
</dbReference>
<dbReference type="NCBIfam" id="TIGR00756">
    <property type="entry name" value="PPR"/>
    <property type="match status" value="4"/>
</dbReference>
<evidence type="ECO:0000256" key="3">
    <source>
        <dbReference type="SAM" id="MobiDB-lite"/>
    </source>
</evidence>
<accession>A0A1Y1IB63</accession>
<feature type="repeat" description="PPR" evidence="2">
    <location>
        <begin position="348"/>
        <end position="382"/>
    </location>
</feature>
<dbReference type="Pfam" id="PF01535">
    <property type="entry name" value="PPR"/>
    <property type="match status" value="3"/>
</dbReference>
<dbReference type="InterPro" id="IPR011990">
    <property type="entry name" value="TPR-like_helical_dom_sf"/>
</dbReference>
<feature type="region of interest" description="Disordered" evidence="3">
    <location>
        <begin position="824"/>
        <end position="846"/>
    </location>
</feature>
<feature type="region of interest" description="Disordered" evidence="3">
    <location>
        <begin position="889"/>
        <end position="911"/>
    </location>
</feature>
<dbReference type="Proteomes" id="UP000054558">
    <property type="component" value="Unassembled WGS sequence"/>
</dbReference>
<feature type="domain" description="PROP1-like PPR" evidence="4">
    <location>
        <begin position="328"/>
        <end position="449"/>
    </location>
</feature>
<feature type="repeat" description="PPR" evidence="2">
    <location>
        <begin position="384"/>
        <end position="414"/>
    </location>
</feature>
<dbReference type="InterPro" id="IPR002885">
    <property type="entry name" value="PPR_rpt"/>
</dbReference>
<evidence type="ECO:0000256" key="1">
    <source>
        <dbReference type="ARBA" id="ARBA00022737"/>
    </source>
</evidence>
<feature type="compositionally biased region" description="Basic and acidic residues" evidence="3">
    <location>
        <begin position="898"/>
        <end position="910"/>
    </location>
</feature>
<feature type="compositionally biased region" description="Low complexity" evidence="3">
    <location>
        <begin position="62"/>
        <end position="78"/>
    </location>
</feature>
<reference evidence="5 6" key="1">
    <citation type="journal article" date="2014" name="Nat. Commun.">
        <title>Klebsormidium flaccidum genome reveals primary factors for plant terrestrial adaptation.</title>
        <authorList>
            <person name="Hori K."/>
            <person name="Maruyama F."/>
            <person name="Fujisawa T."/>
            <person name="Togashi T."/>
            <person name="Yamamoto N."/>
            <person name="Seo M."/>
            <person name="Sato S."/>
            <person name="Yamada T."/>
            <person name="Mori H."/>
            <person name="Tajima N."/>
            <person name="Moriyama T."/>
            <person name="Ikeuchi M."/>
            <person name="Watanabe M."/>
            <person name="Wada H."/>
            <person name="Kobayashi K."/>
            <person name="Saito M."/>
            <person name="Masuda T."/>
            <person name="Sasaki-Sekimoto Y."/>
            <person name="Mashiguchi K."/>
            <person name="Awai K."/>
            <person name="Shimojima M."/>
            <person name="Masuda S."/>
            <person name="Iwai M."/>
            <person name="Nobusawa T."/>
            <person name="Narise T."/>
            <person name="Kondo S."/>
            <person name="Saito H."/>
            <person name="Sato R."/>
            <person name="Murakawa M."/>
            <person name="Ihara Y."/>
            <person name="Oshima-Yamada Y."/>
            <person name="Ohtaka K."/>
            <person name="Satoh M."/>
            <person name="Sonobe K."/>
            <person name="Ishii M."/>
            <person name="Ohtani R."/>
            <person name="Kanamori-Sato M."/>
            <person name="Honoki R."/>
            <person name="Miyazaki D."/>
            <person name="Mochizuki H."/>
            <person name="Umetsu J."/>
            <person name="Higashi K."/>
            <person name="Shibata D."/>
            <person name="Kamiya Y."/>
            <person name="Sato N."/>
            <person name="Nakamura Y."/>
            <person name="Tabata S."/>
            <person name="Ida S."/>
            <person name="Kurokawa K."/>
            <person name="Ohta H."/>
        </authorList>
    </citation>
    <scope>NUCLEOTIDE SEQUENCE [LARGE SCALE GENOMIC DNA]</scope>
    <source>
        <strain evidence="5 6">NIES-2285</strain>
    </source>
</reference>
<name>A0A1Y1IB63_KLENI</name>
<dbReference type="PROSITE" id="PS51375">
    <property type="entry name" value="PPR"/>
    <property type="match status" value="4"/>
</dbReference>
<evidence type="ECO:0000313" key="6">
    <source>
        <dbReference type="Proteomes" id="UP000054558"/>
    </source>
</evidence>
<gene>
    <name evidence="5" type="ORF">KFL_002300100</name>
</gene>
<dbReference type="InterPro" id="IPR033443">
    <property type="entry name" value="PROP1-like_PPR_dom"/>
</dbReference>
<feature type="region of interest" description="Disordered" evidence="3">
    <location>
        <begin position="956"/>
        <end position="976"/>
    </location>
</feature>
<dbReference type="PANTHER" id="PTHR47581:SF2">
    <property type="entry name" value="OS09G0431600 PROTEIN"/>
    <property type="match status" value="1"/>
</dbReference>
<dbReference type="EMBL" id="DF237179">
    <property type="protein sequence ID" value="GAQ85338.1"/>
    <property type="molecule type" value="Genomic_DNA"/>
</dbReference>
<keyword evidence="1" id="KW-0677">Repeat</keyword>
<proteinExistence type="predicted"/>
<dbReference type="OrthoDB" id="185373at2759"/>
<dbReference type="GO" id="GO:0003729">
    <property type="term" value="F:mRNA binding"/>
    <property type="evidence" value="ECO:0000318"/>
    <property type="project" value="GO_Central"/>
</dbReference>
<feature type="compositionally biased region" description="Polar residues" evidence="3">
    <location>
        <begin position="119"/>
        <end position="129"/>
    </location>
</feature>
<sequence length="1002" mass="108495">MVEREALAKRKGFHGTVGMGVAPVAGSRPVAVHSLSDTSSDEGFRAAVQELSKPPAGATNGAPSPSSPDSAPSSFPDSVPLHQSEDDASVSSRTFTVEKGQSRTARLNGASDGSDEARWQSSRGASSSAPRDPSERWERGVVRQRRTVVDRWVSSDDEEDYLSRRPARYEKWDRSLASEYSNADRTDFRGRHRPWVRGARAPVSEPAEVTGGEEGDGQVATLQRRVPTELLAIVRKRRALEKAQQEGLARGKVSDVLKQASKSLDELEKGKAAQTGSVTIQLEGDASEGGEGGISGVEVQWGRRWRKAQEHGLQRSLSRQVIRLARRKQLDKVFAAVEDARTKGLQPDRKTLNAVIAACAHCGDPDRARDVFTEMVAKGGPGVNEIAYGALLRAYGAAGRVEEALRLLSLMSSPTAPGAPQVTDVHVATVLNACADAGDSLRARQLLESRGTRTTLAYNMLIKAHAKSATPLGALLIVDEMRAHGLALDRNTYNSLILACVNGDNMPRAWELLKEMKSRSKFLESLQLAPDAVTYTTLLRGVARPGALATVLRLAEEMHTSSPTCRFDRVAYGALLDACIKCGSPDTAESVLAEMEERGREDPKLRPGPYAFLTLMRAFAADGELERCEELREAMFSSRCAGWATVAQRQEADELCLEAAVASGYTGPAKRLLRTMKAVKEGRSLSQRATAALVRLYASEGFPAQDSFRLQPLKFRKDASPAARVVTRSLPVIPELMFVTEDKDLGEVAVLLEETPVVLVVRGQPAEGGTEFVGYLTKAELRGGDRQVAELMRPLAPPIAFDDPISHAATLLLQSSSEVLLVVETEPRSRSRGQETQPSNPPGGKALATVVGIVTRGQLFEGVSEGGASSGYQSDDESGLEMIKQDLSKRGAVVSPHNPEEVPRNPEEGRAFPWRSRLAQLFRKGELSELEGAESEGEMAVEDDLGLEMIRQDMMKLDGGPVGKKSGAKKDQKSRRALSRLAYLEGLDLDTDDLLGADKRKS</sequence>
<feature type="repeat" description="PPR" evidence="2">
    <location>
        <begin position="489"/>
        <end position="519"/>
    </location>
</feature>